<evidence type="ECO:0008006" key="5">
    <source>
        <dbReference type="Google" id="ProtNLM"/>
    </source>
</evidence>
<evidence type="ECO:0000313" key="3">
    <source>
        <dbReference type="EMBL" id="CAK9090521.1"/>
    </source>
</evidence>
<dbReference type="SUPFAM" id="SSF52540">
    <property type="entry name" value="P-loop containing nucleoside triphosphate hydrolases"/>
    <property type="match status" value="1"/>
</dbReference>
<keyword evidence="2" id="KW-1133">Transmembrane helix</keyword>
<organism evidence="3 4">
    <name type="scientific">Durusdinium trenchii</name>
    <dbReference type="NCBI Taxonomy" id="1381693"/>
    <lineage>
        <taxon>Eukaryota</taxon>
        <taxon>Sar</taxon>
        <taxon>Alveolata</taxon>
        <taxon>Dinophyceae</taxon>
        <taxon>Suessiales</taxon>
        <taxon>Symbiodiniaceae</taxon>
        <taxon>Durusdinium</taxon>
    </lineage>
</organism>
<feature type="region of interest" description="Disordered" evidence="1">
    <location>
        <begin position="238"/>
        <end position="259"/>
    </location>
</feature>
<dbReference type="InterPro" id="IPR027417">
    <property type="entry name" value="P-loop_NTPase"/>
</dbReference>
<feature type="transmembrane region" description="Helical" evidence="2">
    <location>
        <begin position="970"/>
        <end position="989"/>
    </location>
</feature>
<sequence>MVCGLEPLLGLEARSLAGGSRGTISTERLWEVFLGDVMAGLTSLRLRQSQELSHCYRLCWVPLQLWQRLESADEDQFLCFDAMQSVANKEPWHCLELLPQGCVPCLLEFDTHIARQAVDVHELAAAIEGSELPEGATAEAHELLLPPFLRGKLGQVRRAPAPPPYHLEVYHLEILGFPETDLSETLLQSPPEAILAASLLLSLQRSREEQHEAGFTCIAPAEKEAEYRCAALGHGRDTSDATFPPPAVPPETAPPAEQAPEAPLRRTLLALASDCFAQLAEAVEVRHLGTVSTVWKGYLECALDGTNFWKEVGEALQMGVFGMARTAVLGSARASLRVTKRALGFASCLDRDAMDEERQRQVRLLEQRLHEAITCARHEVSALHLETMSDPEAFLRFVAHDPLRALKAAPIIIQVYRRVPPAQRVLLFAKLLGLATMVGAMLRGDERVLEAFESPFPLAEDPWVSMLSEADPAGKAPQKAARRVVQSLQLQRLSLAKTQLLLVAGVPDAGKTTVLREVFGLQHLKAGLSEEGRTDEVIFELHPRGDLRFRPVYLVDTPGFGDGEQLHRNDMGRLLLRACEWLGSNVTLLWVLKAGRHTKDDAYHFVSGIARSTERLLVLVTHIDRTFEERYREAGPGWRETILQGVPHRDVRWSQQRRRLMQELMNEVETTIRSTLELDEGAPLPEICFTCLGGWMARASGEEEDEFAQPEPWPWAREELSGGPRDQRGTAWKTLVPETWDASRRRSDVPAGVSLRKTLRQARTFWLTDPHSRSCSEKEQLYKASEPTDAFAMFISHTWLTPGKWKFWFELANFDVMKVNCSNDFDRDCIHAAIIEWYGSLAAFTEHVRGPFREEVLKLMRASGSVSSHYIIWPITPLLCLSLDSFLALCKAGAPVKALVAFFFSHVVSFDLLFFPAMGVLFGHLANRRELCLGRCKAVEIILMVSICLTMCVAAAFMVVVMSARNIEMTLLWNFTALLFAGFVWFFCWRV</sequence>
<reference evidence="3 4" key="1">
    <citation type="submission" date="2024-02" db="EMBL/GenBank/DDBJ databases">
        <authorList>
            <person name="Chen Y."/>
            <person name="Shah S."/>
            <person name="Dougan E. K."/>
            <person name="Thang M."/>
            <person name="Chan C."/>
        </authorList>
    </citation>
    <scope>NUCLEOTIDE SEQUENCE [LARGE SCALE GENOMIC DNA]</scope>
</reference>
<keyword evidence="2" id="KW-0812">Transmembrane</keyword>
<dbReference type="CDD" id="cd00882">
    <property type="entry name" value="Ras_like_GTPase"/>
    <property type="match status" value="1"/>
</dbReference>
<dbReference type="EMBL" id="CAXAMN010024862">
    <property type="protein sequence ID" value="CAK9090521.1"/>
    <property type="molecule type" value="Genomic_DNA"/>
</dbReference>
<gene>
    <name evidence="3" type="ORF">CCMP2556_LOCUS43504</name>
</gene>
<feature type="transmembrane region" description="Helical" evidence="2">
    <location>
        <begin position="901"/>
        <end position="926"/>
    </location>
</feature>
<accession>A0ABP0QU81</accession>
<evidence type="ECO:0000313" key="4">
    <source>
        <dbReference type="Proteomes" id="UP001642484"/>
    </source>
</evidence>
<feature type="compositionally biased region" description="Pro residues" evidence="1">
    <location>
        <begin position="243"/>
        <end position="253"/>
    </location>
</feature>
<comment type="caution">
    <text evidence="3">The sequence shown here is derived from an EMBL/GenBank/DDBJ whole genome shotgun (WGS) entry which is preliminary data.</text>
</comment>
<dbReference type="Gene3D" id="3.40.50.300">
    <property type="entry name" value="P-loop containing nucleotide triphosphate hydrolases"/>
    <property type="match status" value="1"/>
</dbReference>
<evidence type="ECO:0000256" key="2">
    <source>
        <dbReference type="SAM" id="Phobius"/>
    </source>
</evidence>
<evidence type="ECO:0000256" key="1">
    <source>
        <dbReference type="SAM" id="MobiDB-lite"/>
    </source>
</evidence>
<keyword evidence="2" id="KW-0472">Membrane</keyword>
<protein>
    <recommendedName>
        <fullName evidence="5">Signal recognition particle receptor subunit beta</fullName>
    </recommendedName>
</protein>
<feature type="transmembrane region" description="Helical" evidence="2">
    <location>
        <begin position="938"/>
        <end position="964"/>
    </location>
</feature>
<proteinExistence type="predicted"/>
<keyword evidence="4" id="KW-1185">Reference proteome</keyword>
<dbReference type="Proteomes" id="UP001642484">
    <property type="component" value="Unassembled WGS sequence"/>
</dbReference>
<name>A0ABP0QU81_9DINO</name>